<keyword evidence="9" id="KW-0472">Membrane</keyword>
<evidence type="ECO:0000313" key="12">
    <source>
        <dbReference type="Proteomes" id="UP001085076"/>
    </source>
</evidence>
<dbReference type="PANTHER" id="PTHR47416:SF8">
    <property type="entry name" value="BASIC-LEUCINE ZIPPER TRANSCRIPTION FACTOR E-RELATED"/>
    <property type="match status" value="1"/>
</dbReference>
<keyword evidence="6" id="KW-0804">Transcription</keyword>
<evidence type="ECO:0000256" key="9">
    <source>
        <dbReference type="SAM" id="Phobius"/>
    </source>
</evidence>
<evidence type="ECO:0000256" key="3">
    <source>
        <dbReference type="ARBA" id="ARBA00007163"/>
    </source>
</evidence>
<evidence type="ECO:0000259" key="10">
    <source>
        <dbReference type="PROSITE" id="PS50217"/>
    </source>
</evidence>
<comment type="subcellular location">
    <subcellularLocation>
        <location evidence="2">Endoplasmic reticulum membrane</location>
        <topology evidence="2">Single-pass membrane protein</topology>
    </subcellularLocation>
    <subcellularLocation>
        <location evidence="1">Nucleus</location>
    </subcellularLocation>
</comment>
<evidence type="ECO:0000256" key="7">
    <source>
        <dbReference type="ARBA" id="ARBA00023242"/>
    </source>
</evidence>
<evidence type="ECO:0000256" key="8">
    <source>
        <dbReference type="SAM" id="MobiDB-lite"/>
    </source>
</evidence>
<feature type="transmembrane region" description="Helical" evidence="9">
    <location>
        <begin position="294"/>
        <end position="315"/>
    </location>
</feature>
<dbReference type="InterPro" id="IPR004827">
    <property type="entry name" value="bZIP"/>
</dbReference>
<keyword evidence="9" id="KW-1133">Transmembrane helix</keyword>
<evidence type="ECO:0000313" key="11">
    <source>
        <dbReference type="EMBL" id="KAJ0988119.1"/>
    </source>
</evidence>
<protein>
    <recommendedName>
        <fullName evidence="10">BZIP domain-containing protein</fullName>
    </recommendedName>
</protein>
<proteinExistence type="inferred from homology"/>
<evidence type="ECO:0000256" key="4">
    <source>
        <dbReference type="ARBA" id="ARBA00023015"/>
    </source>
</evidence>
<evidence type="ECO:0000256" key="5">
    <source>
        <dbReference type="ARBA" id="ARBA00023125"/>
    </source>
</evidence>
<dbReference type="EMBL" id="JAGGNH010000001">
    <property type="protein sequence ID" value="KAJ0988119.1"/>
    <property type="molecule type" value="Genomic_DNA"/>
</dbReference>
<gene>
    <name evidence="11" type="ORF">J5N97_006475</name>
</gene>
<dbReference type="InterPro" id="IPR046347">
    <property type="entry name" value="bZIP_sf"/>
</dbReference>
<keyword evidence="5" id="KW-0238">DNA-binding</keyword>
<feature type="region of interest" description="Disordered" evidence="8">
    <location>
        <begin position="27"/>
        <end position="154"/>
    </location>
</feature>
<keyword evidence="7" id="KW-0539">Nucleus</keyword>
<feature type="transmembrane region" description="Helical" evidence="9">
    <location>
        <begin position="215"/>
        <end position="239"/>
    </location>
</feature>
<evidence type="ECO:0000256" key="1">
    <source>
        <dbReference type="ARBA" id="ARBA00004123"/>
    </source>
</evidence>
<organism evidence="11 12">
    <name type="scientific">Dioscorea zingiberensis</name>
    <dbReference type="NCBI Taxonomy" id="325984"/>
    <lineage>
        <taxon>Eukaryota</taxon>
        <taxon>Viridiplantae</taxon>
        <taxon>Streptophyta</taxon>
        <taxon>Embryophyta</taxon>
        <taxon>Tracheophyta</taxon>
        <taxon>Spermatophyta</taxon>
        <taxon>Magnoliopsida</taxon>
        <taxon>Liliopsida</taxon>
        <taxon>Dioscoreales</taxon>
        <taxon>Dioscoreaceae</taxon>
        <taxon>Dioscorea</taxon>
    </lineage>
</organism>
<dbReference type="GO" id="GO:0005789">
    <property type="term" value="C:endoplasmic reticulum membrane"/>
    <property type="evidence" value="ECO:0007669"/>
    <property type="project" value="UniProtKB-SubCell"/>
</dbReference>
<dbReference type="GO" id="GO:0003700">
    <property type="term" value="F:DNA-binding transcription factor activity"/>
    <property type="evidence" value="ECO:0007669"/>
    <property type="project" value="InterPro"/>
</dbReference>
<dbReference type="SUPFAM" id="SSF57959">
    <property type="entry name" value="Leucine zipper domain"/>
    <property type="match status" value="1"/>
</dbReference>
<dbReference type="PANTHER" id="PTHR47416">
    <property type="entry name" value="BASIC-LEUCINE ZIPPER TRANSCRIPTION FACTOR F-RELATED"/>
    <property type="match status" value="1"/>
</dbReference>
<reference evidence="11" key="2">
    <citation type="journal article" date="2022" name="Hortic Res">
        <title>The genome of Dioscorea zingiberensis sheds light on the biosynthesis, origin and evolution of the medicinally important diosgenin saponins.</title>
        <authorList>
            <person name="Li Y."/>
            <person name="Tan C."/>
            <person name="Li Z."/>
            <person name="Guo J."/>
            <person name="Li S."/>
            <person name="Chen X."/>
            <person name="Wang C."/>
            <person name="Dai X."/>
            <person name="Yang H."/>
            <person name="Song W."/>
            <person name="Hou L."/>
            <person name="Xu J."/>
            <person name="Tong Z."/>
            <person name="Xu A."/>
            <person name="Yuan X."/>
            <person name="Wang W."/>
            <person name="Yang Q."/>
            <person name="Chen L."/>
            <person name="Sun Z."/>
            <person name="Wang K."/>
            <person name="Pan B."/>
            <person name="Chen J."/>
            <person name="Bao Y."/>
            <person name="Liu F."/>
            <person name="Qi X."/>
            <person name="Gang D.R."/>
            <person name="Wen J."/>
            <person name="Li J."/>
        </authorList>
    </citation>
    <scope>NUCLEOTIDE SEQUENCE</scope>
    <source>
        <strain evidence="11">Dzin_1.0</strain>
    </source>
</reference>
<comment type="caution">
    <text evidence="11">The sequence shown here is derived from an EMBL/GenBank/DDBJ whole genome shotgun (WGS) entry which is preliminary data.</text>
</comment>
<evidence type="ECO:0000256" key="6">
    <source>
        <dbReference type="ARBA" id="ARBA00023163"/>
    </source>
</evidence>
<dbReference type="OrthoDB" id="674948at2759"/>
<keyword evidence="12" id="KW-1185">Reference proteome</keyword>
<dbReference type="CDD" id="cd14704">
    <property type="entry name" value="bZIP_HY5-like"/>
    <property type="match status" value="1"/>
</dbReference>
<evidence type="ECO:0000256" key="2">
    <source>
        <dbReference type="ARBA" id="ARBA00004389"/>
    </source>
</evidence>
<dbReference type="PROSITE" id="PS50217">
    <property type="entry name" value="BZIP"/>
    <property type="match status" value="1"/>
</dbReference>
<dbReference type="SMART" id="SM00338">
    <property type="entry name" value="BRLZ"/>
    <property type="match status" value="1"/>
</dbReference>
<dbReference type="Proteomes" id="UP001085076">
    <property type="component" value="Miscellaneous, Linkage group lg01"/>
</dbReference>
<dbReference type="GO" id="GO:0005634">
    <property type="term" value="C:nucleus"/>
    <property type="evidence" value="ECO:0007669"/>
    <property type="project" value="UniProtKB-SubCell"/>
</dbReference>
<dbReference type="AlphaFoldDB" id="A0A9D5DBH4"/>
<feature type="compositionally biased region" description="Basic and acidic residues" evidence="8">
    <location>
        <begin position="99"/>
        <end position="108"/>
    </location>
</feature>
<accession>A0A9D5DBH4</accession>
<keyword evidence="4" id="KW-0805">Transcription regulation</keyword>
<dbReference type="Gene3D" id="1.20.5.170">
    <property type="match status" value="1"/>
</dbReference>
<keyword evidence="9" id="KW-0812">Transmembrane</keyword>
<feature type="compositionally biased region" description="Acidic residues" evidence="8">
    <location>
        <begin position="70"/>
        <end position="83"/>
    </location>
</feature>
<feature type="domain" description="BZIP" evidence="10">
    <location>
        <begin position="139"/>
        <end position="182"/>
    </location>
</feature>
<reference evidence="11" key="1">
    <citation type="submission" date="2021-03" db="EMBL/GenBank/DDBJ databases">
        <authorList>
            <person name="Li Z."/>
            <person name="Yang C."/>
        </authorList>
    </citation>
    <scope>NUCLEOTIDE SEQUENCE</scope>
    <source>
        <strain evidence="11">Dzin_1.0</strain>
        <tissue evidence="11">Leaf</tissue>
    </source>
</reference>
<sequence>MAELDVFEDFDLEALLQDFDGVPSLDLDDIHLFDLPSPSPEQPSLSPAESGSDVDSTSSWADELEKFLLESDDGGVEEPEVEEKFENNFFSDVLGSDGGKSEDGEKKGGVSRLGEGNSEGIEKKNGSSIVVDEDDDDSISKKRRRQMRNRDSALKSRERKKFYIKDLEMKSKYLESECRRLEYAFQCCVAENVALRQCLQNGRAFGAPVARQESAVLFVESLLLGSLFWLVSFICLFLAPSLPSPDQNGASKLESEPVQEVLKVKNKGTLSDFGSSWIIIRRCRGMRSRMKSSCYYSLISSCYYPYVVSSITPVLF</sequence>
<dbReference type="Pfam" id="PF00170">
    <property type="entry name" value="bZIP_1"/>
    <property type="match status" value="1"/>
</dbReference>
<dbReference type="GO" id="GO:0003677">
    <property type="term" value="F:DNA binding"/>
    <property type="evidence" value="ECO:0007669"/>
    <property type="project" value="UniProtKB-KW"/>
</dbReference>
<name>A0A9D5DBH4_9LILI</name>
<comment type="similarity">
    <text evidence="3">Belongs to the bZIP family.</text>
</comment>